<accession>A0AAV5SWD5</accession>
<protein>
    <recommendedName>
        <fullName evidence="4">Ribosomal protein</fullName>
    </recommendedName>
</protein>
<organism evidence="2 3">
    <name type="scientific">Pristionchus entomophagus</name>
    <dbReference type="NCBI Taxonomy" id="358040"/>
    <lineage>
        <taxon>Eukaryota</taxon>
        <taxon>Metazoa</taxon>
        <taxon>Ecdysozoa</taxon>
        <taxon>Nematoda</taxon>
        <taxon>Chromadorea</taxon>
        <taxon>Rhabditida</taxon>
        <taxon>Rhabditina</taxon>
        <taxon>Diplogasteromorpha</taxon>
        <taxon>Diplogasteroidea</taxon>
        <taxon>Neodiplogasteridae</taxon>
        <taxon>Pristionchus</taxon>
    </lineage>
</organism>
<proteinExistence type="predicted"/>
<name>A0AAV5SWD5_9BILA</name>
<evidence type="ECO:0000256" key="1">
    <source>
        <dbReference type="SAM" id="MobiDB-lite"/>
    </source>
</evidence>
<gene>
    <name evidence="2" type="ORF">PENTCL1PPCAC_7854</name>
</gene>
<evidence type="ECO:0000313" key="2">
    <source>
        <dbReference type="EMBL" id="GMS85679.1"/>
    </source>
</evidence>
<keyword evidence="3" id="KW-1185">Reference proteome</keyword>
<comment type="caution">
    <text evidence="2">The sequence shown here is derived from an EMBL/GenBank/DDBJ whole genome shotgun (WGS) entry which is preliminary data.</text>
</comment>
<dbReference type="EMBL" id="BTSX01000002">
    <property type="protein sequence ID" value="GMS85679.1"/>
    <property type="molecule type" value="Genomic_DNA"/>
</dbReference>
<dbReference type="Proteomes" id="UP001432027">
    <property type="component" value="Unassembled WGS sequence"/>
</dbReference>
<evidence type="ECO:0000313" key="3">
    <source>
        <dbReference type="Proteomes" id="UP001432027"/>
    </source>
</evidence>
<reference evidence="2" key="1">
    <citation type="submission" date="2023-10" db="EMBL/GenBank/DDBJ databases">
        <title>Genome assembly of Pristionchus species.</title>
        <authorList>
            <person name="Yoshida K."/>
            <person name="Sommer R.J."/>
        </authorList>
    </citation>
    <scope>NUCLEOTIDE SEQUENCE</scope>
    <source>
        <strain evidence="2">RS0144</strain>
    </source>
</reference>
<feature type="non-terminal residue" evidence="2">
    <location>
        <position position="1"/>
    </location>
</feature>
<evidence type="ECO:0008006" key="4">
    <source>
        <dbReference type="Google" id="ProtNLM"/>
    </source>
</evidence>
<dbReference type="AlphaFoldDB" id="A0AAV5SWD5"/>
<sequence>LMSPDNPKALMDKAFKPPSDYERPRPVKYKQMMQNVKEAFETSDTRSDRMAIISLVVHIPLHEIRRYIPGLSSYYYTMARQYARRGYASGPSIRHRRIKYSLAKVERFVQFLTSYKVTLGLPYGTRRVKDTQNRWIEIPNTLRKLRAGEIYHLYKRELELLGETSLLLPESTVKKMIHICKAERRKSLHGVDIIVADAMESFDNSEAMIDTMLNEYGMDKSVHASLISNMRQSRQYLRTDYLIHAKEFSSYADHCWSYGLSDPDDTAFQTDCTTGGDEYKHFRVCDRCEA</sequence>
<feature type="non-terminal residue" evidence="2">
    <location>
        <position position="290"/>
    </location>
</feature>
<feature type="compositionally biased region" description="Basic and acidic residues" evidence="1">
    <location>
        <begin position="10"/>
        <end position="20"/>
    </location>
</feature>
<feature type="region of interest" description="Disordered" evidence="1">
    <location>
        <begin position="1"/>
        <end position="20"/>
    </location>
</feature>